<evidence type="ECO:0000256" key="1">
    <source>
        <dbReference type="ARBA" id="ARBA00004123"/>
    </source>
</evidence>
<keyword evidence="3" id="KW-0963">Cytoplasm</keyword>
<accession>A0ABQ8X602</accession>
<comment type="subcellular location">
    <subcellularLocation>
        <location evidence="2">Cytoplasm</location>
    </subcellularLocation>
    <subcellularLocation>
        <location evidence="1">Nucleus</location>
    </subcellularLocation>
</comment>
<dbReference type="Gene3D" id="1.10.287.110">
    <property type="entry name" value="DnaJ domain"/>
    <property type="match status" value="1"/>
</dbReference>
<dbReference type="InterPro" id="IPR052094">
    <property type="entry name" value="Pre-mRNA-splicing_ERAD"/>
</dbReference>
<evidence type="ECO:0000313" key="9">
    <source>
        <dbReference type="Proteomes" id="UP001150062"/>
    </source>
</evidence>
<keyword evidence="5" id="KW-0539">Nucleus</keyword>
<keyword evidence="4" id="KW-0143">Chaperone</keyword>
<reference evidence="8" key="1">
    <citation type="submission" date="2022-08" db="EMBL/GenBank/DDBJ databases">
        <title>Novel sulfate-reducing endosymbionts in the free-living metamonad Anaeramoeba.</title>
        <authorList>
            <person name="Jerlstrom-Hultqvist J."/>
            <person name="Cepicka I."/>
            <person name="Gallot-Lavallee L."/>
            <person name="Salas-Leiva D."/>
            <person name="Curtis B.A."/>
            <person name="Zahonova K."/>
            <person name="Pipaliya S."/>
            <person name="Dacks J."/>
            <person name="Roger A.J."/>
        </authorList>
    </citation>
    <scope>NUCLEOTIDE SEQUENCE</scope>
    <source>
        <strain evidence="8">Schooner1</strain>
    </source>
</reference>
<evidence type="ECO:0000313" key="8">
    <source>
        <dbReference type="EMBL" id="KAJ6227991.1"/>
    </source>
</evidence>
<evidence type="ECO:0000256" key="4">
    <source>
        <dbReference type="ARBA" id="ARBA00023186"/>
    </source>
</evidence>
<sequence>MQENELLIEEDEKDVNWYEILHVQQNATDREIRSSFRKMAAKFHPDKNKSKEAPKIFKKATRAKNLLLNSNTRAIINHSLRIKHEKKKREEQKSAKRSKLKKKLERQTQEAKMKRKQNNKERMQWLQQQSEKKFEETSEKILKRNSSKITHDKKTIIARWKKKNLFNEENLRNEFSIYGEIKSVLLGETQALIIFINNEPVEKLATKKKIIAQNNKKIRIRKLPVSENKVNIPKQKRNHKKSRNNPNMINEDNQWKYMNHFAFEKLVLGKVRKLIEEQEKIKHTVDN</sequence>
<dbReference type="InterPro" id="IPR001623">
    <property type="entry name" value="DnaJ_domain"/>
</dbReference>
<comment type="caution">
    <text evidence="8">The sequence shown here is derived from an EMBL/GenBank/DDBJ whole genome shotgun (WGS) entry which is preliminary data.</text>
</comment>
<protein>
    <submittedName>
        <fullName evidence="8">DNAj</fullName>
    </submittedName>
</protein>
<dbReference type="PRINTS" id="PR00625">
    <property type="entry name" value="JDOMAIN"/>
</dbReference>
<evidence type="ECO:0000256" key="3">
    <source>
        <dbReference type="ARBA" id="ARBA00022490"/>
    </source>
</evidence>
<dbReference type="PROSITE" id="PS50076">
    <property type="entry name" value="DNAJ_2"/>
    <property type="match status" value="1"/>
</dbReference>
<dbReference type="CDD" id="cd06257">
    <property type="entry name" value="DnaJ"/>
    <property type="match status" value="1"/>
</dbReference>
<keyword evidence="9" id="KW-1185">Reference proteome</keyword>
<dbReference type="EMBL" id="JAOAOG010000331">
    <property type="protein sequence ID" value="KAJ6227991.1"/>
    <property type="molecule type" value="Genomic_DNA"/>
</dbReference>
<evidence type="ECO:0000256" key="2">
    <source>
        <dbReference type="ARBA" id="ARBA00004496"/>
    </source>
</evidence>
<feature type="compositionally biased region" description="Basic residues" evidence="6">
    <location>
        <begin position="95"/>
        <end position="104"/>
    </location>
</feature>
<proteinExistence type="predicted"/>
<gene>
    <name evidence="8" type="ORF">M0813_09406</name>
</gene>
<dbReference type="SMART" id="SM00271">
    <property type="entry name" value="DnaJ"/>
    <property type="match status" value="1"/>
</dbReference>
<dbReference type="PANTHER" id="PTHR44313">
    <property type="entry name" value="DNAJ HOMOLOG SUBFAMILY C MEMBER 17"/>
    <property type="match status" value="1"/>
</dbReference>
<dbReference type="Gene3D" id="3.30.70.330">
    <property type="match status" value="1"/>
</dbReference>
<feature type="compositionally biased region" description="Basic and acidic residues" evidence="6">
    <location>
        <begin position="105"/>
        <end position="123"/>
    </location>
</feature>
<feature type="region of interest" description="Disordered" evidence="6">
    <location>
        <begin position="84"/>
        <end position="131"/>
    </location>
</feature>
<dbReference type="PANTHER" id="PTHR44313:SF1">
    <property type="entry name" value="DNAJ HOMOLOG SUBFAMILY C MEMBER 17"/>
    <property type="match status" value="1"/>
</dbReference>
<dbReference type="Pfam" id="PF00226">
    <property type="entry name" value="DnaJ"/>
    <property type="match status" value="1"/>
</dbReference>
<evidence type="ECO:0000259" key="7">
    <source>
        <dbReference type="PROSITE" id="PS50076"/>
    </source>
</evidence>
<evidence type="ECO:0000256" key="5">
    <source>
        <dbReference type="ARBA" id="ARBA00023242"/>
    </source>
</evidence>
<organism evidence="8 9">
    <name type="scientific">Anaeramoeba flamelloides</name>
    <dbReference type="NCBI Taxonomy" id="1746091"/>
    <lineage>
        <taxon>Eukaryota</taxon>
        <taxon>Metamonada</taxon>
        <taxon>Anaeramoebidae</taxon>
        <taxon>Anaeramoeba</taxon>
    </lineage>
</organism>
<dbReference type="Proteomes" id="UP001150062">
    <property type="component" value="Unassembled WGS sequence"/>
</dbReference>
<dbReference type="SUPFAM" id="SSF46565">
    <property type="entry name" value="Chaperone J-domain"/>
    <property type="match status" value="1"/>
</dbReference>
<dbReference type="InterPro" id="IPR012677">
    <property type="entry name" value="Nucleotide-bd_a/b_plait_sf"/>
</dbReference>
<name>A0ABQ8X602_9EUKA</name>
<evidence type="ECO:0000256" key="6">
    <source>
        <dbReference type="SAM" id="MobiDB-lite"/>
    </source>
</evidence>
<feature type="domain" description="J" evidence="7">
    <location>
        <begin position="16"/>
        <end position="80"/>
    </location>
</feature>
<dbReference type="InterPro" id="IPR036869">
    <property type="entry name" value="J_dom_sf"/>
</dbReference>